<reference evidence="2" key="2">
    <citation type="journal article" date="2023" name="IMA Fungus">
        <title>Comparative genomic study of the Penicillium genus elucidates a diverse pangenome and 15 lateral gene transfer events.</title>
        <authorList>
            <person name="Petersen C."/>
            <person name="Sorensen T."/>
            <person name="Nielsen M.R."/>
            <person name="Sondergaard T.E."/>
            <person name="Sorensen J.L."/>
            <person name="Fitzpatrick D.A."/>
            <person name="Frisvad J.C."/>
            <person name="Nielsen K.L."/>
        </authorList>
    </citation>
    <scope>NUCLEOTIDE SEQUENCE</scope>
    <source>
        <strain evidence="2">IBT 30761</strain>
    </source>
</reference>
<name>A0A9W9KNT6_9EURO</name>
<sequence length="149" mass="16914">MIDAALQHVKNTESLADEVTNPAMREFLKTYATWEERHKRFEDMIFSIEDRIAQLHKHDAEKASRRMNDFRQLVGMEESIMGRLLQGACKWLDLAGIVRSRERSRERMRSPQKGVVSPVREDASAVKSMQSAAAVKPVDSAAVTPSKES</sequence>
<evidence type="ECO:0000256" key="1">
    <source>
        <dbReference type="SAM" id="MobiDB-lite"/>
    </source>
</evidence>
<dbReference type="EMBL" id="JAPQKI010000001">
    <property type="protein sequence ID" value="KAJ5112336.1"/>
    <property type="molecule type" value="Genomic_DNA"/>
</dbReference>
<evidence type="ECO:0000313" key="2">
    <source>
        <dbReference type="EMBL" id="KAJ5112336.1"/>
    </source>
</evidence>
<dbReference type="Proteomes" id="UP001149074">
    <property type="component" value="Unassembled WGS sequence"/>
</dbReference>
<dbReference type="RefSeq" id="XP_056480109.1">
    <property type="nucleotide sequence ID" value="XM_056612885.1"/>
</dbReference>
<evidence type="ECO:0000313" key="3">
    <source>
        <dbReference type="Proteomes" id="UP001149074"/>
    </source>
</evidence>
<dbReference type="GeneID" id="81351864"/>
<keyword evidence="3" id="KW-1185">Reference proteome</keyword>
<gene>
    <name evidence="2" type="ORF">N7532_000381</name>
</gene>
<organism evidence="2 3">
    <name type="scientific">Penicillium argentinense</name>
    <dbReference type="NCBI Taxonomy" id="1131581"/>
    <lineage>
        <taxon>Eukaryota</taxon>
        <taxon>Fungi</taxon>
        <taxon>Dikarya</taxon>
        <taxon>Ascomycota</taxon>
        <taxon>Pezizomycotina</taxon>
        <taxon>Eurotiomycetes</taxon>
        <taxon>Eurotiomycetidae</taxon>
        <taxon>Eurotiales</taxon>
        <taxon>Aspergillaceae</taxon>
        <taxon>Penicillium</taxon>
    </lineage>
</organism>
<comment type="caution">
    <text evidence="2">The sequence shown here is derived from an EMBL/GenBank/DDBJ whole genome shotgun (WGS) entry which is preliminary data.</text>
</comment>
<accession>A0A9W9KNT6</accession>
<feature type="region of interest" description="Disordered" evidence="1">
    <location>
        <begin position="101"/>
        <end position="149"/>
    </location>
</feature>
<protein>
    <submittedName>
        <fullName evidence="2">Uncharacterized protein</fullName>
    </submittedName>
</protein>
<proteinExistence type="predicted"/>
<reference evidence="2" key="1">
    <citation type="submission" date="2022-11" db="EMBL/GenBank/DDBJ databases">
        <authorList>
            <person name="Petersen C."/>
        </authorList>
    </citation>
    <scope>NUCLEOTIDE SEQUENCE</scope>
    <source>
        <strain evidence="2">IBT 30761</strain>
    </source>
</reference>
<dbReference type="AlphaFoldDB" id="A0A9W9KNT6"/>